<evidence type="ECO:0000313" key="3">
    <source>
        <dbReference type="Proteomes" id="UP001197093"/>
    </source>
</evidence>
<dbReference type="PANTHER" id="PTHR35567">
    <property type="entry name" value="MALATE DEHYDROGENASE (AFU_ORTHOLOGUE AFUA_2G13800)"/>
    <property type="match status" value="1"/>
</dbReference>
<dbReference type="PANTHER" id="PTHR35567:SF3">
    <property type="entry name" value="MALATE DEHYDROGENASE"/>
    <property type="match status" value="1"/>
</dbReference>
<comment type="caution">
    <text evidence="2">The sequence shown here is derived from an EMBL/GenBank/DDBJ whole genome shotgun (WGS) entry which is preliminary data.</text>
</comment>
<dbReference type="Pfam" id="PF11937">
    <property type="entry name" value="DUF3455"/>
    <property type="match status" value="1"/>
</dbReference>
<protein>
    <recommendedName>
        <fullName evidence="4">Malate dehydrogenase</fullName>
    </recommendedName>
</protein>
<keyword evidence="3" id="KW-1185">Reference proteome</keyword>
<sequence length="243" mass="25024">MVSATTLLCAALAAVASAAPACKAVTYTLPRTGGATELAAPAANLVLKKIAIGHGIQNYTCATTTSEAQANGAVAVLYDATSFFPGTKKTGVSQSVWDGAPKDLLWHTPLPLNKLAGTTYGADATAPFPAAADLRFQGWPVVKFLGHHYFDIKGVPVFDLSAAGLKAVVKKVGNVSAPTQADKGIIGTGAVQWLKLDDNETGASKGLTSVYRVITAGGNAQPCSVAGVGVQSVPYTTYYWFFG</sequence>
<name>A0AAD4I109_9PEZI</name>
<accession>A0AAD4I109</accession>
<organism evidence="2 3">
    <name type="scientific">Staphylotrichum longicolle</name>
    <dbReference type="NCBI Taxonomy" id="669026"/>
    <lineage>
        <taxon>Eukaryota</taxon>
        <taxon>Fungi</taxon>
        <taxon>Dikarya</taxon>
        <taxon>Ascomycota</taxon>
        <taxon>Pezizomycotina</taxon>
        <taxon>Sordariomycetes</taxon>
        <taxon>Sordariomycetidae</taxon>
        <taxon>Sordariales</taxon>
        <taxon>Chaetomiaceae</taxon>
        <taxon>Staphylotrichum</taxon>
    </lineage>
</organism>
<gene>
    <name evidence="2" type="ORF">NEMBOFW57_006176</name>
</gene>
<dbReference type="EMBL" id="JAHCVI010000002">
    <property type="protein sequence ID" value="KAG7289800.1"/>
    <property type="molecule type" value="Genomic_DNA"/>
</dbReference>
<feature type="chain" id="PRO_5042011331" description="Malate dehydrogenase" evidence="1">
    <location>
        <begin position="19"/>
        <end position="243"/>
    </location>
</feature>
<feature type="signal peptide" evidence="1">
    <location>
        <begin position="1"/>
        <end position="18"/>
    </location>
</feature>
<proteinExistence type="predicted"/>
<dbReference type="AlphaFoldDB" id="A0AAD4I109"/>
<evidence type="ECO:0000256" key="1">
    <source>
        <dbReference type="SAM" id="SignalP"/>
    </source>
</evidence>
<dbReference type="Proteomes" id="UP001197093">
    <property type="component" value="Unassembled WGS sequence"/>
</dbReference>
<keyword evidence="1" id="KW-0732">Signal</keyword>
<evidence type="ECO:0008006" key="4">
    <source>
        <dbReference type="Google" id="ProtNLM"/>
    </source>
</evidence>
<reference evidence="2" key="1">
    <citation type="submission" date="2023-02" db="EMBL/GenBank/DDBJ databases">
        <authorList>
            <person name="Palmer J.M."/>
        </authorList>
    </citation>
    <scope>NUCLEOTIDE SEQUENCE</scope>
    <source>
        <strain evidence="2">FW57</strain>
    </source>
</reference>
<evidence type="ECO:0000313" key="2">
    <source>
        <dbReference type="EMBL" id="KAG7289800.1"/>
    </source>
</evidence>
<dbReference type="InterPro" id="IPR021851">
    <property type="entry name" value="DUF3455"/>
</dbReference>